<dbReference type="RefSeq" id="WP_251778451.1">
    <property type="nucleotide sequence ID" value="NZ_JAMKFE010000005.1"/>
</dbReference>
<keyword evidence="2" id="KW-0456">Lyase</keyword>
<evidence type="ECO:0000256" key="2">
    <source>
        <dbReference type="ARBA" id="ARBA00023239"/>
    </source>
</evidence>
<dbReference type="Proteomes" id="UP001165541">
    <property type="component" value="Unassembled WGS sequence"/>
</dbReference>
<evidence type="ECO:0000313" key="4">
    <source>
        <dbReference type="Proteomes" id="UP001165541"/>
    </source>
</evidence>
<sequence length="126" mass="13469">MCRPGILLFAHGARDPQWARPFDATAQRLRGLAPDAVVELAFLEFMSPDLQEAGARLAAAGCTHVSVVPLFLGAGGHVRKDLPALLAELAGRHPHVQWLLQPAVGETERLIEAMAQSALALSRTST</sequence>
<dbReference type="PANTHER" id="PTHR33542">
    <property type="entry name" value="SIROHYDROCHLORIN FERROCHELATASE, CHLOROPLASTIC"/>
    <property type="match status" value="1"/>
</dbReference>
<keyword evidence="1" id="KW-0479">Metal-binding</keyword>
<dbReference type="InterPro" id="IPR002762">
    <property type="entry name" value="CbiX-like"/>
</dbReference>
<gene>
    <name evidence="3" type="ORF">M8A51_10800</name>
</gene>
<dbReference type="Gene3D" id="3.40.50.1400">
    <property type="match status" value="1"/>
</dbReference>
<evidence type="ECO:0000256" key="1">
    <source>
        <dbReference type="ARBA" id="ARBA00022723"/>
    </source>
</evidence>
<dbReference type="EMBL" id="JAMKFE010000005">
    <property type="protein sequence ID" value="MCM5680021.1"/>
    <property type="molecule type" value="Genomic_DNA"/>
</dbReference>
<proteinExistence type="predicted"/>
<dbReference type="InterPro" id="IPR050963">
    <property type="entry name" value="Sirohydro_Cobaltochel/CbiX"/>
</dbReference>
<keyword evidence="4" id="KW-1185">Reference proteome</keyword>
<dbReference type="CDD" id="cd03416">
    <property type="entry name" value="CbiX_SirB_N"/>
    <property type="match status" value="1"/>
</dbReference>
<protein>
    <submittedName>
        <fullName evidence="3">CbiX/SirB N-terminal domain-containing protein</fullName>
    </submittedName>
</protein>
<dbReference type="SUPFAM" id="SSF53800">
    <property type="entry name" value="Chelatase"/>
    <property type="match status" value="1"/>
</dbReference>
<accession>A0ABT0YMR7</accession>
<dbReference type="Pfam" id="PF01903">
    <property type="entry name" value="CbiX"/>
    <property type="match status" value="1"/>
</dbReference>
<dbReference type="PANTHER" id="PTHR33542:SF5">
    <property type="entry name" value="FERROCHELATASE CHE1"/>
    <property type="match status" value="1"/>
</dbReference>
<organism evidence="3 4">
    <name type="scientific">Caldimonas mangrovi</name>
    <dbReference type="NCBI Taxonomy" id="2944811"/>
    <lineage>
        <taxon>Bacteria</taxon>
        <taxon>Pseudomonadati</taxon>
        <taxon>Pseudomonadota</taxon>
        <taxon>Betaproteobacteria</taxon>
        <taxon>Burkholderiales</taxon>
        <taxon>Sphaerotilaceae</taxon>
        <taxon>Caldimonas</taxon>
    </lineage>
</organism>
<evidence type="ECO:0000313" key="3">
    <source>
        <dbReference type="EMBL" id="MCM5680021.1"/>
    </source>
</evidence>
<reference evidence="3" key="1">
    <citation type="submission" date="2022-05" db="EMBL/GenBank/DDBJ databases">
        <title>Schlegelella sp. nov., isolated from mangrove soil.</title>
        <authorList>
            <person name="Liu Y."/>
            <person name="Ge X."/>
            <person name="Liu W."/>
        </authorList>
    </citation>
    <scope>NUCLEOTIDE SEQUENCE</scope>
    <source>
        <strain evidence="3">S2-27</strain>
    </source>
</reference>
<name>A0ABT0YMR7_9BURK</name>
<comment type="caution">
    <text evidence="3">The sequence shown here is derived from an EMBL/GenBank/DDBJ whole genome shotgun (WGS) entry which is preliminary data.</text>
</comment>